<name>A0ABW3J268_9FLAO</name>
<comment type="caution">
    <text evidence="1">The sequence shown here is derived from an EMBL/GenBank/DDBJ whole genome shotgun (WGS) entry which is preliminary data.</text>
</comment>
<evidence type="ECO:0000313" key="2">
    <source>
        <dbReference type="Proteomes" id="UP001597051"/>
    </source>
</evidence>
<keyword evidence="2" id="KW-1185">Reference proteome</keyword>
<protein>
    <submittedName>
        <fullName evidence="1">Uncharacterized protein</fullName>
    </submittedName>
</protein>
<dbReference type="Proteomes" id="UP001597051">
    <property type="component" value="Unassembled WGS sequence"/>
</dbReference>
<dbReference type="RefSeq" id="WP_379819081.1">
    <property type="nucleotide sequence ID" value="NZ_JBHTHJ010000001.1"/>
</dbReference>
<organism evidence="1 2">
    <name type="scientific">Flavobacterium myungsuense</name>
    <dbReference type="NCBI Taxonomy" id="651823"/>
    <lineage>
        <taxon>Bacteria</taxon>
        <taxon>Pseudomonadati</taxon>
        <taxon>Bacteroidota</taxon>
        <taxon>Flavobacteriia</taxon>
        <taxon>Flavobacteriales</taxon>
        <taxon>Flavobacteriaceae</taxon>
        <taxon>Flavobacterium</taxon>
    </lineage>
</organism>
<gene>
    <name evidence="1" type="ORF">ACFQ0S_08620</name>
</gene>
<dbReference type="EMBL" id="JBHTIZ010000023">
    <property type="protein sequence ID" value="MFD0984533.1"/>
    <property type="molecule type" value="Genomic_DNA"/>
</dbReference>
<sequence length="99" mass="11407">MNACTNSPQIKAESAVKAYLKDHLNNPDSYCPLSFSRITAVKKGGSVCYRITHVYTLLNSDQDWMKMTVHFMLHEDYTVQDKDFLTINGDYELLEIIKQ</sequence>
<proteinExistence type="predicted"/>
<evidence type="ECO:0000313" key="1">
    <source>
        <dbReference type="EMBL" id="MFD0984533.1"/>
    </source>
</evidence>
<accession>A0ABW3J268</accession>
<reference evidence="2" key="1">
    <citation type="journal article" date="2019" name="Int. J. Syst. Evol. Microbiol.">
        <title>The Global Catalogue of Microorganisms (GCM) 10K type strain sequencing project: providing services to taxonomists for standard genome sequencing and annotation.</title>
        <authorList>
            <consortium name="The Broad Institute Genomics Platform"/>
            <consortium name="The Broad Institute Genome Sequencing Center for Infectious Disease"/>
            <person name="Wu L."/>
            <person name="Ma J."/>
        </authorList>
    </citation>
    <scope>NUCLEOTIDE SEQUENCE [LARGE SCALE GENOMIC DNA]</scope>
    <source>
        <strain evidence="2">CECT 7649</strain>
    </source>
</reference>